<sequence length="820" mass="87992">MTVDGAGLGGSVEAEVWELLADNEAVADDTVYLVAASMRGDDEFGDQLGGDAPPPEQPKIETTSAPPPLRAFLRSITVSGFRGIGPRATLEVNPYRGITVISGRNGSGKSSFAEALEYALTGTSYRWEAKKGQHWQASWRNLHAGEPASIKVDFAMEPDDDRTGAVATVGVEWSPGCNLNAAERWSQIKGQRRETVAALGWDQALKTHRPLMSYDELGGVFEEGQAALYDALDTLLGLDDVAAAEGRLKDAEKRLGGARKTANDARTRLRNSLSEVTDPRAEQVKKLTARVPYDLDAIKATTLGTATEQAATIAKLRKVAALEVPPTARATEVANELRAAIEAHVAGADSALKALASRAALLRDALHLHADTGDGACPVCETGTLDADWRAAAEERLRAAEASTTKHQALALRLKQARSAADDFFGEVADVAAVEGVDLAALAPFAEALKDARTAPGTLTDQPGHVELATTELDQAAAALRKEAAERADSLEDAWAPSAGAIVAWAELETAARKDDASLDQVRRALKCLREAADTLRERRLAPMVEQTGEFWERMRHESNVDIGSISLEGVANRRHVVVDGAVDGVSTGALTVMSQGELHALALAMFIPRATTPASPFRFLVLDDPIQAMDPAKIAGFLDVLVELGKTRQVIVFSHDDRLPAAIRARSVPAQLLDVTREQGSLVVVKTNDLPADRYVADAEALILDDDIDDLIKRKAAPGLFRMAIEAAAHQRYFGERAKAGTAYHETDTAWEEAKTTQRRVALAITGAADGDVSAWKSYRRHRFPTVAISASGTHRGAELDRGTIRDLRATVRDIVEGR</sequence>
<gene>
    <name evidence="7" type="ORF">NCTC10742_04798</name>
</gene>
<evidence type="ECO:0000256" key="4">
    <source>
        <dbReference type="SAM" id="Coils"/>
    </source>
</evidence>
<dbReference type="EMBL" id="UGQM01000001">
    <property type="protein sequence ID" value="STZ45544.1"/>
    <property type="molecule type" value="Genomic_DNA"/>
</dbReference>
<evidence type="ECO:0000313" key="7">
    <source>
        <dbReference type="EMBL" id="STZ45544.1"/>
    </source>
</evidence>
<protein>
    <recommendedName>
        <fullName evidence="3">Nuclease SbcCD subunit C</fullName>
    </recommendedName>
</protein>
<accession>A0A378SUK2</accession>
<dbReference type="AlphaFoldDB" id="A0A378SUK2"/>
<keyword evidence="4" id="KW-0175">Coiled coil</keyword>
<feature type="coiled-coil region" evidence="4">
    <location>
        <begin position="241"/>
        <end position="268"/>
    </location>
</feature>
<dbReference type="PANTHER" id="PTHR32114">
    <property type="entry name" value="ABC TRANSPORTER ABCH.3"/>
    <property type="match status" value="1"/>
</dbReference>
<dbReference type="InterPro" id="IPR003395">
    <property type="entry name" value="RecF/RecN/SMC_N"/>
</dbReference>
<dbReference type="Pfam" id="PF02463">
    <property type="entry name" value="SMC_N"/>
    <property type="match status" value="1"/>
</dbReference>
<feature type="region of interest" description="Disordered" evidence="5">
    <location>
        <begin position="43"/>
        <end position="66"/>
    </location>
</feature>
<dbReference type="RefSeq" id="WP_235660484.1">
    <property type="nucleotide sequence ID" value="NZ_JACKST010000072.1"/>
</dbReference>
<name>A0A378SUK2_9MYCO</name>
<comment type="similarity">
    <text evidence="1">Belongs to the SMC family. SbcC subfamily.</text>
</comment>
<evidence type="ECO:0000256" key="5">
    <source>
        <dbReference type="SAM" id="MobiDB-lite"/>
    </source>
</evidence>
<dbReference type="PANTHER" id="PTHR32114:SF2">
    <property type="entry name" value="ABC TRANSPORTER ABCH.3"/>
    <property type="match status" value="1"/>
</dbReference>
<evidence type="ECO:0000256" key="2">
    <source>
        <dbReference type="ARBA" id="ARBA00011322"/>
    </source>
</evidence>
<dbReference type="SUPFAM" id="SSF52540">
    <property type="entry name" value="P-loop containing nucleoside triphosphate hydrolases"/>
    <property type="match status" value="1"/>
</dbReference>
<proteinExistence type="inferred from homology"/>
<evidence type="ECO:0000256" key="1">
    <source>
        <dbReference type="ARBA" id="ARBA00006930"/>
    </source>
</evidence>
<comment type="subunit">
    <text evidence="2">Heterodimer of SbcC and SbcD.</text>
</comment>
<reference evidence="7 8" key="1">
    <citation type="submission" date="2018-06" db="EMBL/GenBank/DDBJ databases">
        <authorList>
            <consortium name="Pathogen Informatics"/>
            <person name="Doyle S."/>
        </authorList>
    </citation>
    <scope>NUCLEOTIDE SEQUENCE [LARGE SCALE GENOMIC DNA]</scope>
    <source>
        <strain evidence="7 8">NCTC10742</strain>
    </source>
</reference>
<dbReference type="Proteomes" id="UP000254291">
    <property type="component" value="Unassembled WGS sequence"/>
</dbReference>
<feature type="domain" description="RecF/RecN/SMC N-terminal" evidence="6">
    <location>
        <begin position="72"/>
        <end position="660"/>
    </location>
</feature>
<evidence type="ECO:0000259" key="6">
    <source>
        <dbReference type="Pfam" id="PF02463"/>
    </source>
</evidence>
<organism evidence="7 8">
    <name type="scientific">Mycolicibacterium gilvum</name>
    <dbReference type="NCBI Taxonomy" id="1804"/>
    <lineage>
        <taxon>Bacteria</taxon>
        <taxon>Bacillati</taxon>
        <taxon>Actinomycetota</taxon>
        <taxon>Actinomycetes</taxon>
        <taxon>Mycobacteriales</taxon>
        <taxon>Mycobacteriaceae</taxon>
        <taxon>Mycolicibacterium</taxon>
    </lineage>
</organism>
<evidence type="ECO:0000313" key="8">
    <source>
        <dbReference type="Proteomes" id="UP000254291"/>
    </source>
</evidence>
<evidence type="ECO:0000256" key="3">
    <source>
        <dbReference type="ARBA" id="ARBA00013368"/>
    </source>
</evidence>
<dbReference type="Gene3D" id="3.40.50.300">
    <property type="entry name" value="P-loop containing nucleotide triphosphate hydrolases"/>
    <property type="match status" value="2"/>
</dbReference>
<dbReference type="InterPro" id="IPR027417">
    <property type="entry name" value="P-loop_NTPase"/>
</dbReference>